<dbReference type="AlphaFoldDB" id="A0A401ZWD2"/>
<dbReference type="RefSeq" id="WP_126578760.1">
    <property type="nucleotide sequence ID" value="NZ_BIFR01000001.1"/>
</dbReference>
<proteinExistence type="predicted"/>
<dbReference type="Pfam" id="PF11927">
    <property type="entry name" value="HODM_asu-like"/>
    <property type="match status" value="1"/>
</dbReference>
<gene>
    <name evidence="1" type="ORF">KTT_09750</name>
</gene>
<sequence>MLPYFPFQHKSYQMTMGVQALDPRLLIEIDEEQYQSELALKNLLLTEEPAHYFYEQPEMEESQWEVVEILLPILAERYPQHFQLERAGTDWHWRNHLQQQEWSFCLGAGRDLELAPLDWLGRQVQEDLLLVSGIVENGLPLLGGQLCFPNGWSLAEKVGQPFLTIHETVPLFAEKLGRSSQLLLERLKPERPVWRLNWALKSLPRLNLLPQFYYELPASYEGLTSENAGERIFFRVERQVLVRLPRTGQILFLIHTYQTKVQELIANPERMHLLRGVLQTLPAEVITYKGIDPFYDQILKYLDMQ</sequence>
<organism evidence="1 2">
    <name type="scientific">Tengunoibacter tsumagoiensis</name>
    <dbReference type="NCBI Taxonomy" id="2014871"/>
    <lineage>
        <taxon>Bacteria</taxon>
        <taxon>Bacillati</taxon>
        <taxon>Chloroflexota</taxon>
        <taxon>Ktedonobacteria</taxon>
        <taxon>Ktedonobacterales</taxon>
        <taxon>Dictyobacteraceae</taxon>
        <taxon>Tengunoibacter</taxon>
    </lineage>
</organism>
<protein>
    <recommendedName>
        <fullName evidence="3">DUF3445 domain-containing protein</fullName>
    </recommendedName>
</protein>
<dbReference type="OrthoDB" id="5242510at2"/>
<evidence type="ECO:0000313" key="1">
    <source>
        <dbReference type="EMBL" id="GCE11116.1"/>
    </source>
</evidence>
<dbReference type="EMBL" id="BIFR01000001">
    <property type="protein sequence ID" value="GCE11116.1"/>
    <property type="molecule type" value="Genomic_DNA"/>
</dbReference>
<dbReference type="Proteomes" id="UP000287352">
    <property type="component" value="Unassembled WGS sequence"/>
</dbReference>
<comment type="caution">
    <text evidence="1">The sequence shown here is derived from an EMBL/GenBank/DDBJ whole genome shotgun (WGS) entry which is preliminary data.</text>
</comment>
<dbReference type="InterPro" id="IPR021848">
    <property type="entry name" value="HODM_asu-like"/>
</dbReference>
<evidence type="ECO:0000313" key="2">
    <source>
        <dbReference type="Proteomes" id="UP000287352"/>
    </source>
</evidence>
<accession>A0A401ZWD2</accession>
<evidence type="ECO:0008006" key="3">
    <source>
        <dbReference type="Google" id="ProtNLM"/>
    </source>
</evidence>
<reference evidence="2" key="1">
    <citation type="submission" date="2018-12" db="EMBL/GenBank/DDBJ databases">
        <title>Tengunoibacter tsumagoiensis gen. nov., sp. nov., Dictyobacter kobayashii sp. nov., D. alpinus sp. nov., and D. joshuensis sp. nov. and description of Dictyobacteraceae fam. nov. within the order Ktedonobacterales isolated from Tengu-no-mugimeshi.</title>
        <authorList>
            <person name="Wang C.M."/>
            <person name="Zheng Y."/>
            <person name="Sakai Y."/>
            <person name="Toyoda A."/>
            <person name="Minakuchi Y."/>
            <person name="Abe K."/>
            <person name="Yokota A."/>
            <person name="Yabe S."/>
        </authorList>
    </citation>
    <scope>NUCLEOTIDE SEQUENCE [LARGE SCALE GENOMIC DNA]</scope>
    <source>
        <strain evidence="2">Uno3</strain>
    </source>
</reference>
<keyword evidence="2" id="KW-1185">Reference proteome</keyword>
<name>A0A401ZWD2_9CHLR</name>